<comment type="subcellular location">
    <subcellularLocation>
        <location evidence="2">Cell envelope</location>
    </subcellularLocation>
</comment>
<dbReference type="InterPro" id="IPR013740">
    <property type="entry name" value="Redoxin"/>
</dbReference>
<evidence type="ECO:0000256" key="2">
    <source>
        <dbReference type="ARBA" id="ARBA00004196"/>
    </source>
</evidence>
<dbReference type="PROSITE" id="PS51352">
    <property type="entry name" value="THIOREDOXIN_2"/>
    <property type="match status" value="1"/>
</dbReference>
<dbReference type="PROSITE" id="PS00194">
    <property type="entry name" value="THIOREDOXIN_1"/>
    <property type="match status" value="1"/>
</dbReference>
<comment type="catalytic activity">
    <reaction evidence="1">
        <text>[glutaredoxin]-dithiol + a hydroperoxide = [glutaredoxin]-disulfide + an alcohol + H2O</text>
        <dbReference type="Rhea" id="RHEA:62624"/>
        <dbReference type="Rhea" id="RHEA-COMP:10729"/>
        <dbReference type="Rhea" id="RHEA-COMP:10730"/>
        <dbReference type="ChEBI" id="CHEBI:15377"/>
        <dbReference type="ChEBI" id="CHEBI:29950"/>
        <dbReference type="ChEBI" id="CHEBI:30879"/>
        <dbReference type="ChEBI" id="CHEBI:35924"/>
        <dbReference type="ChEBI" id="CHEBI:50058"/>
        <dbReference type="EC" id="1.11.1.25"/>
    </reaction>
</comment>
<protein>
    <recommendedName>
        <fullName evidence="4">glutaredoxin-dependent peroxiredoxin</fullName>
        <ecNumber evidence="4">1.11.1.25</ecNumber>
    </recommendedName>
    <alternativeName>
        <fullName evidence="6">Glutaredoxin-dependent peroxiredoxin</fullName>
    </alternativeName>
</protein>
<dbReference type="InterPro" id="IPR036361">
    <property type="entry name" value="SAP_dom_sf"/>
</dbReference>
<dbReference type="InterPro" id="IPR017937">
    <property type="entry name" value="Thioredoxin_CS"/>
</dbReference>
<dbReference type="InterPro" id="IPR036249">
    <property type="entry name" value="Thioredoxin-like_sf"/>
</dbReference>
<dbReference type="GO" id="GO:0017004">
    <property type="term" value="P:cytochrome complex assembly"/>
    <property type="evidence" value="ECO:0007669"/>
    <property type="project" value="UniProtKB-KW"/>
</dbReference>
<dbReference type="PANTHER" id="PTHR42852:SF18">
    <property type="entry name" value="CHROMOSOME UNDETERMINED SCAFFOLD_47, WHOLE GENOME SHOTGUN SEQUENCE"/>
    <property type="match status" value="1"/>
</dbReference>
<dbReference type="EMBL" id="HBFM01003333">
    <property type="protein sequence ID" value="CAD8765535.1"/>
    <property type="molecule type" value="Transcribed_RNA"/>
</dbReference>
<dbReference type="EC" id="1.11.1.25" evidence="4"/>
<keyword evidence="5" id="KW-0201">Cytochrome c-type biogenesis</keyword>
<gene>
    <name evidence="8" type="ORF">PPAR00522_LOCUS1923</name>
</gene>
<dbReference type="AlphaFoldDB" id="A0A7S0UQP9"/>
<evidence type="ECO:0000256" key="1">
    <source>
        <dbReference type="ARBA" id="ARBA00001711"/>
    </source>
</evidence>
<dbReference type="InterPro" id="IPR050553">
    <property type="entry name" value="Thioredoxin_ResA/DsbE_sf"/>
</dbReference>
<dbReference type="PANTHER" id="PTHR42852">
    <property type="entry name" value="THIOL:DISULFIDE INTERCHANGE PROTEIN DSBE"/>
    <property type="match status" value="1"/>
</dbReference>
<evidence type="ECO:0000256" key="6">
    <source>
        <dbReference type="ARBA" id="ARBA00031688"/>
    </source>
</evidence>
<name>A0A7S0UQP9_9CHLO</name>
<dbReference type="SUPFAM" id="SSF52833">
    <property type="entry name" value="Thioredoxin-like"/>
    <property type="match status" value="1"/>
</dbReference>
<sequence>MVLIGKSIPEITGLTFLKGSPVPIGVSSQDKSTVTVIEFWATWCPPCRDTIPHLTSLQKKYKDKCVNIVGISIEQDLNKVKQFVDGQGSRMDYTVAIDTSQNAQRKILEEAGRSGIPYALVVDISNKVTYAGHPMDPAFSSALDKAANSASDRRTKCELPLITQSREELMAMPAKELKKILTDRNLSYEGLFEKELLVEKIIEFCSKVKYSV</sequence>
<dbReference type="CDD" id="cd02966">
    <property type="entry name" value="TlpA_like_family"/>
    <property type="match status" value="1"/>
</dbReference>
<evidence type="ECO:0000313" key="8">
    <source>
        <dbReference type="EMBL" id="CAD8765535.1"/>
    </source>
</evidence>
<dbReference type="GO" id="GO:0016491">
    <property type="term" value="F:oxidoreductase activity"/>
    <property type="evidence" value="ECO:0007669"/>
    <property type="project" value="InterPro"/>
</dbReference>
<evidence type="ECO:0000256" key="3">
    <source>
        <dbReference type="ARBA" id="ARBA00010505"/>
    </source>
</evidence>
<proteinExistence type="inferred from homology"/>
<dbReference type="SUPFAM" id="SSF68906">
    <property type="entry name" value="SAP domain"/>
    <property type="match status" value="1"/>
</dbReference>
<evidence type="ECO:0000259" key="7">
    <source>
        <dbReference type="PROSITE" id="PS51352"/>
    </source>
</evidence>
<reference evidence="8" key="1">
    <citation type="submission" date="2021-01" db="EMBL/GenBank/DDBJ databases">
        <authorList>
            <person name="Corre E."/>
            <person name="Pelletier E."/>
            <person name="Niang G."/>
            <person name="Scheremetjew M."/>
            <person name="Finn R."/>
            <person name="Kale V."/>
            <person name="Holt S."/>
            <person name="Cochrane G."/>
            <person name="Meng A."/>
            <person name="Brown T."/>
            <person name="Cohen L."/>
        </authorList>
    </citation>
    <scope>NUCLEOTIDE SEQUENCE</scope>
    <source>
        <strain evidence="8">SAG 63-3</strain>
    </source>
</reference>
<dbReference type="Gene3D" id="3.40.30.10">
    <property type="entry name" value="Glutaredoxin"/>
    <property type="match status" value="1"/>
</dbReference>
<dbReference type="Pfam" id="PF08534">
    <property type="entry name" value="Redoxin"/>
    <property type="match status" value="1"/>
</dbReference>
<feature type="domain" description="Thioredoxin" evidence="7">
    <location>
        <begin position="2"/>
        <end position="148"/>
    </location>
</feature>
<evidence type="ECO:0000256" key="5">
    <source>
        <dbReference type="ARBA" id="ARBA00022748"/>
    </source>
</evidence>
<evidence type="ECO:0000256" key="4">
    <source>
        <dbReference type="ARBA" id="ARBA00013016"/>
    </source>
</evidence>
<comment type="similarity">
    <text evidence="3">Belongs to the peroxiredoxin family. Prx5 subfamily.</text>
</comment>
<accession>A0A7S0UQP9</accession>
<organism evidence="8">
    <name type="scientific">Polytomella parva</name>
    <dbReference type="NCBI Taxonomy" id="51329"/>
    <lineage>
        <taxon>Eukaryota</taxon>
        <taxon>Viridiplantae</taxon>
        <taxon>Chlorophyta</taxon>
        <taxon>core chlorophytes</taxon>
        <taxon>Chlorophyceae</taxon>
        <taxon>CS clade</taxon>
        <taxon>Chlamydomonadales</taxon>
        <taxon>Chlamydomonadaceae</taxon>
        <taxon>Polytomella</taxon>
    </lineage>
</organism>
<dbReference type="InterPro" id="IPR013766">
    <property type="entry name" value="Thioredoxin_domain"/>
</dbReference>